<proteinExistence type="predicted"/>
<dbReference type="OrthoDB" id="120976at2759"/>
<keyword evidence="1" id="KW-0433">Leucine-rich repeat</keyword>
<dbReference type="AlphaFoldDB" id="A0A813EUH7"/>
<comment type="caution">
    <text evidence="4">The sequence shown here is derived from an EMBL/GenBank/DDBJ whole genome shotgun (WGS) entry which is preliminary data.</text>
</comment>
<feature type="region of interest" description="Disordered" evidence="3">
    <location>
        <begin position="105"/>
        <end position="124"/>
    </location>
</feature>
<dbReference type="EMBL" id="CAJNNV010016979">
    <property type="protein sequence ID" value="CAE8604806.1"/>
    <property type="molecule type" value="Genomic_DNA"/>
</dbReference>
<sequence>MAPVESNAGLQEWKISNLSGASREETLIGLQKSEVSGQVQGVDLSMLDWTIDEELIDHMLHYCAAVGSGGAALRLAHNDLGSGTDCEQRIFELKAERELRQIEKERAEQKKRDSSKQKDFAVSAGMRREGAAGIEKGEADLKEIDLKLAELDRRKVLTPWHILFSQMEARDRNSIMRLDLSNCGLHTTGIIMLTQALLELEHRGDGEAVEELILDGNDLGDAGTSPLASFLRLSSCLTVLRVRNIGVTDGGMSQVMSGLVSNKNLELLDLRGNGLSSLEMCKAAMGGVKRFNTTAQILIE</sequence>
<dbReference type="PANTHER" id="PTHR24112">
    <property type="entry name" value="LEUCINE-RICH REPEAT, ISOFORM F-RELATED"/>
    <property type="match status" value="1"/>
</dbReference>
<evidence type="ECO:0000313" key="4">
    <source>
        <dbReference type="EMBL" id="CAE8604806.1"/>
    </source>
</evidence>
<dbReference type="InterPro" id="IPR051279">
    <property type="entry name" value="PP1-Reg/Actin-Interact_Protein"/>
</dbReference>
<dbReference type="InterPro" id="IPR032675">
    <property type="entry name" value="LRR_dom_sf"/>
</dbReference>
<dbReference type="Gene3D" id="3.80.10.10">
    <property type="entry name" value="Ribonuclease Inhibitor"/>
    <property type="match status" value="1"/>
</dbReference>
<gene>
    <name evidence="4" type="ORF">PGLA1383_LOCUS22952</name>
</gene>
<accession>A0A813EUH7</accession>
<dbReference type="PANTHER" id="PTHR24112:SF9">
    <property type="entry name" value="PROTEIN PHOSPHATASE 1 REGULATORY SUBUNIT 37"/>
    <property type="match status" value="1"/>
</dbReference>
<evidence type="ECO:0000256" key="2">
    <source>
        <dbReference type="ARBA" id="ARBA00022737"/>
    </source>
</evidence>
<keyword evidence="2" id="KW-0677">Repeat</keyword>
<evidence type="ECO:0000256" key="1">
    <source>
        <dbReference type="ARBA" id="ARBA00022614"/>
    </source>
</evidence>
<evidence type="ECO:0000256" key="3">
    <source>
        <dbReference type="SAM" id="MobiDB-lite"/>
    </source>
</evidence>
<name>A0A813EUH7_POLGL</name>
<keyword evidence="5" id="KW-1185">Reference proteome</keyword>
<dbReference type="SUPFAM" id="SSF52047">
    <property type="entry name" value="RNI-like"/>
    <property type="match status" value="1"/>
</dbReference>
<evidence type="ECO:0000313" key="5">
    <source>
        <dbReference type="Proteomes" id="UP000654075"/>
    </source>
</evidence>
<reference evidence="4" key="1">
    <citation type="submission" date="2021-02" db="EMBL/GenBank/DDBJ databases">
        <authorList>
            <person name="Dougan E. K."/>
            <person name="Rhodes N."/>
            <person name="Thang M."/>
            <person name="Chan C."/>
        </authorList>
    </citation>
    <scope>NUCLEOTIDE SEQUENCE</scope>
</reference>
<dbReference type="Proteomes" id="UP000654075">
    <property type="component" value="Unassembled WGS sequence"/>
</dbReference>
<feature type="compositionally biased region" description="Basic and acidic residues" evidence="3">
    <location>
        <begin position="105"/>
        <end position="119"/>
    </location>
</feature>
<dbReference type="SMART" id="SM00368">
    <property type="entry name" value="LRR_RI"/>
    <property type="match status" value="4"/>
</dbReference>
<protein>
    <submittedName>
        <fullName evidence="4">Uncharacterized protein</fullName>
    </submittedName>
</protein>
<organism evidence="4 5">
    <name type="scientific">Polarella glacialis</name>
    <name type="common">Dinoflagellate</name>
    <dbReference type="NCBI Taxonomy" id="89957"/>
    <lineage>
        <taxon>Eukaryota</taxon>
        <taxon>Sar</taxon>
        <taxon>Alveolata</taxon>
        <taxon>Dinophyceae</taxon>
        <taxon>Suessiales</taxon>
        <taxon>Suessiaceae</taxon>
        <taxon>Polarella</taxon>
    </lineage>
</organism>